<dbReference type="Pfam" id="PF07729">
    <property type="entry name" value="FCD"/>
    <property type="match status" value="1"/>
</dbReference>
<dbReference type="GO" id="GO:0003677">
    <property type="term" value="F:DNA binding"/>
    <property type="evidence" value="ECO:0007669"/>
    <property type="project" value="UniProtKB-KW"/>
</dbReference>
<proteinExistence type="predicted"/>
<dbReference type="CDD" id="cd07377">
    <property type="entry name" value="WHTH_GntR"/>
    <property type="match status" value="1"/>
</dbReference>
<dbReference type="Proteomes" id="UP000250086">
    <property type="component" value="Unassembled WGS sequence"/>
</dbReference>
<dbReference type="AlphaFoldDB" id="A0A2X0V5S8"/>
<dbReference type="GO" id="GO:0003700">
    <property type="term" value="F:DNA-binding transcription factor activity"/>
    <property type="evidence" value="ECO:0007669"/>
    <property type="project" value="InterPro"/>
</dbReference>
<dbReference type="RefSeq" id="WP_172458049.1">
    <property type="nucleotide sequence ID" value="NZ_UAPU01000005.1"/>
</dbReference>
<evidence type="ECO:0000313" key="6">
    <source>
        <dbReference type="EMBL" id="SPT70962.1"/>
    </source>
</evidence>
<dbReference type="InterPro" id="IPR011711">
    <property type="entry name" value="GntR_C"/>
</dbReference>
<dbReference type="PANTHER" id="PTHR43537">
    <property type="entry name" value="TRANSCRIPTIONAL REGULATOR, GNTR FAMILY"/>
    <property type="match status" value="1"/>
</dbReference>
<evidence type="ECO:0000256" key="4">
    <source>
        <dbReference type="SAM" id="Coils"/>
    </source>
</evidence>
<dbReference type="SMART" id="SM00345">
    <property type="entry name" value="HTH_GNTR"/>
    <property type="match status" value="1"/>
</dbReference>
<dbReference type="InterPro" id="IPR000524">
    <property type="entry name" value="Tscrpt_reg_HTH_GntR"/>
</dbReference>
<reference evidence="6 7" key="1">
    <citation type="submission" date="2018-06" db="EMBL/GenBank/DDBJ databases">
        <authorList>
            <consortium name="Pathogen Informatics"/>
            <person name="Doyle S."/>
        </authorList>
    </citation>
    <scope>NUCLEOTIDE SEQUENCE [LARGE SCALE GENOMIC DNA]</scope>
    <source>
        <strain evidence="6 7">NCTC13093</strain>
    </source>
</reference>
<dbReference type="SMART" id="SM00895">
    <property type="entry name" value="FCD"/>
    <property type="match status" value="1"/>
</dbReference>
<protein>
    <submittedName>
        <fullName evidence="6">Uncharacterized HTH-type transcriptional regulator ydfH</fullName>
    </submittedName>
</protein>
<feature type="coiled-coil region" evidence="4">
    <location>
        <begin position="108"/>
        <end position="135"/>
    </location>
</feature>
<sequence>MTEIPKLKLNTKTAISDQIYSFLRSLIISTKITPGSSFSENALSAHFSVSRQPVRVALNNLEHDGLISVYPQKGTVVKKISIKNLRQVVFVRSSLECSSIDNIKNLSVDKFASVIKKLKNNIRDQEKKIDRDNLAQTFLPLDDKFHEIICSFSDCEMTWPLIQSVKGHLDRIRYLSLGNESPVESLIEHHKTIFQAIEDYDYERVKELLREHHNEVLQTHISIKRKYEQWFEE</sequence>
<dbReference type="InterPro" id="IPR036390">
    <property type="entry name" value="WH_DNA-bd_sf"/>
</dbReference>
<evidence type="ECO:0000259" key="5">
    <source>
        <dbReference type="PROSITE" id="PS50949"/>
    </source>
</evidence>
<dbReference type="PROSITE" id="PS50949">
    <property type="entry name" value="HTH_GNTR"/>
    <property type="match status" value="1"/>
</dbReference>
<dbReference type="Pfam" id="PF00392">
    <property type="entry name" value="GntR"/>
    <property type="match status" value="1"/>
</dbReference>
<evidence type="ECO:0000256" key="2">
    <source>
        <dbReference type="ARBA" id="ARBA00023125"/>
    </source>
</evidence>
<keyword evidence="2" id="KW-0238">DNA-binding</keyword>
<keyword evidence="4" id="KW-0175">Coiled coil</keyword>
<name>A0A2X0V5S8_9GAMM</name>
<dbReference type="EMBL" id="UAPV01000001">
    <property type="protein sequence ID" value="SPT70962.1"/>
    <property type="molecule type" value="Genomic_DNA"/>
</dbReference>
<dbReference type="Gene3D" id="1.20.120.530">
    <property type="entry name" value="GntR ligand-binding domain-like"/>
    <property type="match status" value="1"/>
</dbReference>
<dbReference type="Gene3D" id="1.10.10.10">
    <property type="entry name" value="Winged helix-like DNA-binding domain superfamily/Winged helix DNA-binding domain"/>
    <property type="match status" value="1"/>
</dbReference>
<evidence type="ECO:0000256" key="3">
    <source>
        <dbReference type="ARBA" id="ARBA00023163"/>
    </source>
</evidence>
<dbReference type="InterPro" id="IPR008920">
    <property type="entry name" value="TF_FadR/GntR_C"/>
</dbReference>
<feature type="domain" description="HTH gntR-type" evidence="5">
    <location>
        <begin position="13"/>
        <end position="80"/>
    </location>
</feature>
<dbReference type="PANTHER" id="PTHR43537:SF6">
    <property type="entry name" value="HTH-TYPE TRANSCRIPTIONAL REPRESSOR RSPR"/>
    <property type="match status" value="1"/>
</dbReference>
<accession>A0A2X0V5S8</accession>
<keyword evidence="1" id="KW-0805">Transcription regulation</keyword>
<evidence type="ECO:0000313" key="7">
    <source>
        <dbReference type="Proteomes" id="UP000250086"/>
    </source>
</evidence>
<keyword evidence="3" id="KW-0804">Transcription</keyword>
<organism evidence="6 7">
    <name type="scientific">Anaerobiospirillum thomasii</name>
    <dbReference type="NCBI Taxonomy" id="179995"/>
    <lineage>
        <taxon>Bacteria</taxon>
        <taxon>Pseudomonadati</taxon>
        <taxon>Pseudomonadota</taxon>
        <taxon>Gammaproteobacteria</taxon>
        <taxon>Aeromonadales</taxon>
        <taxon>Succinivibrionaceae</taxon>
        <taxon>Anaerobiospirillum</taxon>
    </lineage>
</organism>
<dbReference type="SUPFAM" id="SSF46785">
    <property type="entry name" value="Winged helix' DNA-binding domain"/>
    <property type="match status" value="1"/>
</dbReference>
<dbReference type="SUPFAM" id="SSF48008">
    <property type="entry name" value="GntR ligand-binding domain-like"/>
    <property type="match status" value="1"/>
</dbReference>
<keyword evidence="7" id="KW-1185">Reference proteome</keyword>
<dbReference type="InterPro" id="IPR036388">
    <property type="entry name" value="WH-like_DNA-bd_sf"/>
</dbReference>
<gene>
    <name evidence="6" type="primary">ydfH_2</name>
    <name evidence="6" type="ORF">NCTC13093_02391</name>
</gene>
<evidence type="ECO:0000256" key="1">
    <source>
        <dbReference type="ARBA" id="ARBA00023015"/>
    </source>
</evidence>